<dbReference type="Proteomes" id="UP000292372">
    <property type="component" value="Unassembled WGS sequence"/>
</dbReference>
<name>A0A4Q9FPS0_9FLAO</name>
<evidence type="ECO:0000313" key="2">
    <source>
        <dbReference type="Proteomes" id="UP000292372"/>
    </source>
</evidence>
<evidence type="ECO:0000313" key="1">
    <source>
        <dbReference type="EMBL" id="TBN17475.1"/>
    </source>
</evidence>
<proteinExistence type="predicted"/>
<protein>
    <submittedName>
        <fullName evidence="1">Uncharacterized protein</fullName>
    </submittedName>
</protein>
<dbReference type="RefSeq" id="WP_130935767.1">
    <property type="nucleotide sequence ID" value="NZ_BMEE01000001.1"/>
</dbReference>
<dbReference type="OrthoDB" id="2582440at2"/>
<comment type="caution">
    <text evidence="1">The sequence shown here is derived from an EMBL/GenBank/DDBJ whole genome shotgun (WGS) entry which is preliminary data.</text>
</comment>
<reference evidence="1 2" key="1">
    <citation type="journal article" date="2015" name="Int. J. Syst. Evol. Microbiol.">
        <title>Hyunsoonleella pacifica sp. nov., isolated from seawater of South Pacific Gyre.</title>
        <authorList>
            <person name="Gao X."/>
            <person name="Zhang Z."/>
            <person name="Dai X."/>
            <person name="Zhang X.H."/>
        </authorList>
    </citation>
    <scope>NUCLEOTIDE SEQUENCE [LARGE SCALE GENOMIC DNA]</scope>
    <source>
        <strain evidence="1 2">SW033</strain>
    </source>
</reference>
<sequence length="448" mass="48578">MASTDLITYLNYMSTWDTESDGNIDDIIKEQTLFLNVGDFDAESAVNSEFSELESLAMEVRDRTIAADATKIAADAAAVASIWSFGLGMAAFAALEATAIIEEKVISDKSKELNNKLQTADTDISNKIGPSVANYVAQYKKNNNLIASKAPVGLDTKTCRANLMQFMAEVQRKAGKLDAATFRTYAESARIVYNSSEINQVYDALDELNLSAKSDADVEKFMNSLVGWTPPAAAKVGTELVRGISILILKNRLNIATKTIETAARDAGIPAEEVGVSAFEAMDAVGKFAAAVVVVMSVVDVVFNILDIVNVVDQCKQMCNDLENNIKPKYKEYFNGIKSASEAYKAAINPSKTTWKTVSDVAQYGGASWDNHIDTITGTSVEAAKVHAEANPDITFFFFCRQPMYLSADKNFSANTAVFFSGTPWYGSAPQCDSYEKTSVTLLQTTTA</sequence>
<accession>A0A4Q9FPS0</accession>
<organism evidence="1 2">
    <name type="scientific">Hyunsoonleella pacifica</name>
    <dbReference type="NCBI Taxonomy" id="1080224"/>
    <lineage>
        <taxon>Bacteria</taxon>
        <taxon>Pseudomonadati</taxon>
        <taxon>Bacteroidota</taxon>
        <taxon>Flavobacteriia</taxon>
        <taxon>Flavobacteriales</taxon>
        <taxon>Flavobacteriaceae</taxon>
    </lineage>
</organism>
<dbReference type="EMBL" id="SIRS01000002">
    <property type="protein sequence ID" value="TBN17475.1"/>
    <property type="molecule type" value="Genomic_DNA"/>
</dbReference>
<keyword evidence="2" id="KW-1185">Reference proteome</keyword>
<gene>
    <name evidence="1" type="ORF">EYD46_03930</name>
</gene>
<dbReference type="AlphaFoldDB" id="A0A4Q9FPS0"/>